<sequence>MGHTLFKPLLLTTALLACAPLAQAASTLVYCSEASPAGF</sequence>
<proteinExistence type="predicted"/>
<evidence type="ECO:0000256" key="1">
    <source>
        <dbReference type="SAM" id="SignalP"/>
    </source>
</evidence>
<keyword evidence="1" id="KW-0732">Signal</keyword>
<comment type="caution">
    <text evidence="2">The sequence shown here is derived from an EMBL/GenBank/DDBJ whole genome shotgun (WGS) entry which is preliminary data.</text>
</comment>
<reference evidence="2 3" key="1">
    <citation type="journal article" date="2013" name="PLoS Pathog.">
        <title>Genomic analysis of the Kiwifruit pathogen Pseudomonas syringae pv. actinidiae provides insight into the origins of an emergent plant disease.</title>
        <authorList>
            <person name="McCann H.C."/>
            <person name="Rikkerink E.H."/>
            <person name="Bertels F."/>
            <person name="Fiers M."/>
            <person name="Lu A."/>
            <person name="Rees-George J."/>
            <person name="Andersen M.T."/>
            <person name="Gleave A.P."/>
            <person name="Haubold B."/>
            <person name="Wohlers M.W."/>
            <person name="Guttman D.S."/>
            <person name="Wang P.W."/>
            <person name="Straub C."/>
            <person name="Vanneste J.L."/>
            <person name="Rainey P.B."/>
            <person name="Templeton M.D."/>
        </authorList>
    </citation>
    <scope>NUCLEOTIDE SEQUENCE [LARGE SCALE GENOMIC DNA]</scope>
    <source>
        <strain evidence="2 3">ICMP 19096</strain>
    </source>
</reference>
<evidence type="ECO:0000313" key="2">
    <source>
        <dbReference type="EMBL" id="EPN34146.1"/>
    </source>
</evidence>
<dbReference type="Proteomes" id="UP000018849">
    <property type="component" value="Unassembled WGS sequence"/>
</dbReference>
<protein>
    <submittedName>
        <fullName evidence="2">Peptide ABC transporter periplasmic peptide-binding protein</fullName>
    </submittedName>
</protein>
<dbReference type="PROSITE" id="PS51257">
    <property type="entry name" value="PROKAR_LIPOPROTEIN"/>
    <property type="match status" value="1"/>
</dbReference>
<organism evidence="2 3">
    <name type="scientific">Pseudomonas syringae pv. actinidiae ICMP 19096</name>
    <dbReference type="NCBI Taxonomy" id="1194405"/>
    <lineage>
        <taxon>Bacteria</taxon>
        <taxon>Pseudomonadati</taxon>
        <taxon>Pseudomonadota</taxon>
        <taxon>Gammaproteobacteria</taxon>
        <taxon>Pseudomonadales</taxon>
        <taxon>Pseudomonadaceae</taxon>
        <taxon>Pseudomonas</taxon>
        <taxon>Pseudomonas syringae</taxon>
    </lineage>
</organism>
<evidence type="ECO:0000313" key="3">
    <source>
        <dbReference type="Proteomes" id="UP000018849"/>
    </source>
</evidence>
<dbReference type="AlphaFoldDB" id="A0A656JKY8"/>
<feature type="non-terminal residue" evidence="2">
    <location>
        <position position="39"/>
    </location>
</feature>
<feature type="chain" id="PRO_5024823926" evidence="1">
    <location>
        <begin position="25"/>
        <end position="39"/>
    </location>
</feature>
<name>A0A656JKY8_PSESF</name>
<gene>
    <name evidence="2" type="ORF">A245_42700</name>
</gene>
<accession>A0A656JKY8</accession>
<dbReference type="EMBL" id="AOKF01003603">
    <property type="protein sequence ID" value="EPN34146.1"/>
    <property type="molecule type" value="Genomic_DNA"/>
</dbReference>
<feature type="signal peptide" evidence="1">
    <location>
        <begin position="1"/>
        <end position="24"/>
    </location>
</feature>